<proteinExistence type="predicted"/>
<gene>
    <name evidence="2" type="ORF">GLW01_13540</name>
</gene>
<dbReference type="InterPro" id="IPR045389">
    <property type="entry name" value="DUF6522"/>
</dbReference>
<dbReference type="AlphaFoldDB" id="A0A9X4YDT0"/>
<dbReference type="OrthoDB" id="8238457at2"/>
<reference evidence="2 3" key="1">
    <citation type="submission" date="2019-11" db="EMBL/GenBank/DDBJ databases">
        <title>Genome sequences of 17 halophilic strains isolated from different environments.</title>
        <authorList>
            <person name="Furrow R.E."/>
        </authorList>
    </citation>
    <scope>NUCLEOTIDE SEQUENCE [LARGE SCALE GENOMIC DNA]</scope>
    <source>
        <strain evidence="2 3">22507_15_FS</strain>
    </source>
</reference>
<protein>
    <submittedName>
        <fullName evidence="2">Uncharacterized protein</fullName>
    </submittedName>
</protein>
<dbReference type="RefSeq" id="WP_160899375.1">
    <property type="nucleotide sequence ID" value="NZ_WMEX01000008.1"/>
</dbReference>
<keyword evidence="3" id="KW-1185">Reference proteome</keyword>
<evidence type="ECO:0000313" key="3">
    <source>
        <dbReference type="Proteomes" id="UP000460751"/>
    </source>
</evidence>
<accession>A0A9X4YDT0</accession>
<dbReference type="Proteomes" id="UP000460751">
    <property type="component" value="Unassembled WGS sequence"/>
</dbReference>
<dbReference type="Pfam" id="PF20132">
    <property type="entry name" value="DUF6522"/>
    <property type="match status" value="1"/>
</dbReference>
<comment type="caution">
    <text evidence="2">The sequence shown here is derived from an EMBL/GenBank/DDBJ whole genome shotgun (WGS) entry which is preliminary data.</text>
</comment>
<evidence type="ECO:0000313" key="2">
    <source>
        <dbReference type="EMBL" id="MYL27812.1"/>
    </source>
</evidence>
<organism evidence="2 3">
    <name type="scientific">Vreelandella halophila</name>
    <dbReference type="NCBI Taxonomy" id="86177"/>
    <lineage>
        <taxon>Bacteria</taxon>
        <taxon>Pseudomonadati</taxon>
        <taxon>Pseudomonadota</taxon>
        <taxon>Gammaproteobacteria</taxon>
        <taxon>Oceanospirillales</taxon>
        <taxon>Halomonadaceae</taxon>
        <taxon>Vreelandella</taxon>
    </lineage>
</organism>
<sequence>MTSEQDPDMHETASISIDNGDAVIDAATLAEWLNIDLETLTRAIESGAVRTLVEKGEGEDAGRMRLTARYGEQQACMILEVDGRLTPTTPPPDSRRPVKPSLMQLLDD</sequence>
<dbReference type="EMBL" id="WMEX01000008">
    <property type="protein sequence ID" value="MYL27812.1"/>
    <property type="molecule type" value="Genomic_DNA"/>
</dbReference>
<name>A0A9X4YDT0_9GAMM</name>
<evidence type="ECO:0000256" key="1">
    <source>
        <dbReference type="SAM" id="MobiDB-lite"/>
    </source>
</evidence>
<feature type="region of interest" description="Disordered" evidence="1">
    <location>
        <begin position="83"/>
        <end position="108"/>
    </location>
</feature>